<dbReference type="EMBL" id="JAUIZM010000018">
    <property type="protein sequence ID" value="KAK1352196.1"/>
    <property type="molecule type" value="Genomic_DNA"/>
</dbReference>
<protein>
    <submittedName>
        <fullName evidence="4">Pinoresinol-lariciresinol reductase 3</fullName>
    </submittedName>
</protein>
<dbReference type="SUPFAM" id="SSF51735">
    <property type="entry name" value="NAD(P)-binding Rossmann-fold domains"/>
    <property type="match status" value="1"/>
</dbReference>
<evidence type="ECO:0000313" key="4">
    <source>
        <dbReference type="EMBL" id="KAK1352196.1"/>
    </source>
</evidence>
<dbReference type="Gene3D" id="3.40.50.720">
    <property type="entry name" value="NAD(P)-binding Rossmann-like Domain"/>
    <property type="match status" value="1"/>
</dbReference>
<dbReference type="InterPro" id="IPR008030">
    <property type="entry name" value="NmrA-like"/>
</dbReference>
<dbReference type="InterPro" id="IPR050608">
    <property type="entry name" value="NmrA-type/Isoflavone_red_sf"/>
</dbReference>
<name>A0AAD8GQD7_9APIA</name>
<proteinExistence type="predicted"/>
<feature type="domain" description="NmrA-like" evidence="3">
    <location>
        <begin position="10"/>
        <end position="310"/>
    </location>
</feature>
<keyword evidence="5" id="KW-1185">Reference proteome</keyword>
<evidence type="ECO:0000256" key="1">
    <source>
        <dbReference type="ARBA" id="ARBA00022857"/>
    </source>
</evidence>
<sequence>MEKMERVEEKKSRVLIIGATGNLGFELAKASLESSHPTFALVRNFDSHSSKSQKLQFLSNAGTTLLKGSLQDEESLVEAVKLVDVVICAVSSKQALDQKLLVRVIKNLGSVKRFIPSEFGLDPYKTQVSNLDHNFYSSKAEIRQLVEAQSIPYTVISCNFFMSYLLPSLVQPGLKAPPRDKYTVFGNGDVKGVFMKEADVASFTISAMDDPRTLNKVLYLRPPGNIYSLNELVELWESKLKKTLEKIYVPEEELLKKIKETPYPENMTMVFIYSAFVKGDQTYFDIDSSGGVEGTQLYPQLRYTTISDYLGTLL</sequence>
<dbReference type="Proteomes" id="UP001237642">
    <property type="component" value="Unassembled WGS sequence"/>
</dbReference>
<gene>
    <name evidence="4" type="ORF">POM88_053460</name>
</gene>
<comment type="caution">
    <text evidence="4">The sequence shown here is derived from an EMBL/GenBank/DDBJ whole genome shotgun (WGS) entry which is preliminary data.</text>
</comment>
<reference evidence="4" key="2">
    <citation type="submission" date="2023-05" db="EMBL/GenBank/DDBJ databases">
        <authorList>
            <person name="Schelkunov M.I."/>
        </authorList>
    </citation>
    <scope>NUCLEOTIDE SEQUENCE</scope>
    <source>
        <strain evidence="4">Hsosn_3</strain>
        <tissue evidence="4">Leaf</tissue>
    </source>
</reference>
<accession>A0AAD8GQD7</accession>
<reference evidence="4" key="1">
    <citation type="submission" date="2023-02" db="EMBL/GenBank/DDBJ databases">
        <title>Genome of toxic invasive species Heracleum sosnowskyi carries increased number of genes despite the absence of recent whole-genome duplications.</title>
        <authorList>
            <person name="Schelkunov M."/>
            <person name="Shtratnikova V."/>
            <person name="Makarenko M."/>
            <person name="Klepikova A."/>
            <person name="Omelchenko D."/>
            <person name="Novikova G."/>
            <person name="Obukhova E."/>
            <person name="Bogdanov V."/>
            <person name="Penin A."/>
            <person name="Logacheva M."/>
        </authorList>
    </citation>
    <scope>NUCLEOTIDE SEQUENCE</scope>
    <source>
        <strain evidence="4">Hsosn_3</strain>
        <tissue evidence="4">Leaf</tissue>
    </source>
</reference>
<dbReference type="CDD" id="cd05259">
    <property type="entry name" value="PCBER_SDR_a"/>
    <property type="match status" value="1"/>
</dbReference>
<dbReference type="Pfam" id="PF05368">
    <property type="entry name" value="NmrA"/>
    <property type="match status" value="1"/>
</dbReference>
<dbReference type="Gene3D" id="3.90.25.10">
    <property type="entry name" value="UDP-galactose 4-epimerase, domain 1"/>
    <property type="match status" value="1"/>
</dbReference>
<evidence type="ECO:0000259" key="3">
    <source>
        <dbReference type="Pfam" id="PF05368"/>
    </source>
</evidence>
<dbReference type="InterPro" id="IPR045312">
    <property type="entry name" value="PCBER-like"/>
</dbReference>
<dbReference type="AlphaFoldDB" id="A0AAD8GQD7"/>
<keyword evidence="2" id="KW-0560">Oxidoreductase</keyword>
<dbReference type="PANTHER" id="PTHR43349">
    <property type="entry name" value="PINORESINOL REDUCTASE-RELATED"/>
    <property type="match status" value="1"/>
</dbReference>
<dbReference type="GO" id="GO:0016491">
    <property type="term" value="F:oxidoreductase activity"/>
    <property type="evidence" value="ECO:0007669"/>
    <property type="project" value="UniProtKB-KW"/>
</dbReference>
<dbReference type="InterPro" id="IPR036291">
    <property type="entry name" value="NAD(P)-bd_dom_sf"/>
</dbReference>
<organism evidence="4 5">
    <name type="scientific">Heracleum sosnowskyi</name>
    <dbReference type="NCBI Taxonomy" id="360622"/>
    <lineage>
        <taxon>Eukaryota</taxon>
        <taxon>Viridiplantae</taxon>
        <taxon>Streptophyta</taxon>
        <taxon>Embryophyta</taxon>
        <taxon>Tracheophyta</taxon>
        <taxon>Spermatophyta</taxon>
        <taxon>Magnoliopsida</taxon>
        <taxon>eudicotyledons</taxon>
        <taxon>Gunneridae</taxon>
        <taxon>Pentapetalae</taxon>
        <taxon>asterids</taxon>
        <taxon>campanulids</taxon>
        <taxon>Apiales</taxon>
        <taxon>Apiaceae</taxon>
        <taxon>Apioideae</taxon>
        <taxon>apioid superclade</taxon>
        <taxon>Tordylieae</taxon>
        <taxon>Tordyliinae</taxon>
        <taxon>Heracleum</taxon>
    </lineage>
</organism>
<dbReference type="PANTHER" id="PTHR43349:SF34">
    <property type="entry name" value="PINORESINOL-LARICIRESINOL REDUCTASE 3-RELATED"/>
    <property type="match status" value="1"/>
</dbReference>
<evidence type="ECO:0000313" key="5">
    <source>
        <dbReference type="Proteomes" id="UP001237642"/>
    </source>
</evidence>
<evidence type="ECO:0000256" key="2">
    <source>
        <dbReference type="ARBA" id="ARBA00023002"/>
    </source>
</evidence>
<keyword evidence="1" id="KW-0521">NADP</keyword>